<keyword evidence="3" id="KW-0963">Cytoplasm</keyword>
<feature type="compositionally biased region" description="Basic and acidic residues" evidence="10">
    <location>
        <begin position="164"/>
        <end position="175"/>
    </location>
</feature>
<evidence type="ECO:0000256" key="3">
    <source>
        <dbReference type="ARBA" id="ARBA00022490"/>
    </source>
</evidence>
<dbReference type="InterPro" id="IPR036192">
    <property type="entry name" value="Cell_div_ZapA-like_sf"/>
</dbReference>
<dbReference type="GO" id="GO:0005829">
    <property type="term" value="C:cytosol"/>
    <property type="evidence" value="ECO:0007669"/>
    <property type="project" value="TreeGrafter"/>
</dbReference>
<dbReference type="EMBL" id="CP020991">
    <property type="protein sequence ID" value="AUO18903.1"/>
    <property type="molecule type" value="Genomic_DNA"/>
</dbReference>
<protein>
    <recommendedName>
        <fullName evidence="2">Cell division protein ZapA</fullName>
    </recommendedName>
    <alternativeName>
        <fullName evidence="9">Z ring-associated protein ZapA</fullName>
    </alternativeName>
</protein>
<evidence type="ECO:0000256" key="5">
    <source>
        <dbReference type="ARBA" id="ARBA00023210"/>
    </source>
</evidence>
<dbReference type="Pfam" id="PF05164">
    <property type="entry name" value="ZapA"/>
    <property type="match status" value="1"/>
</dbReference>
<proteinExistence type="predicted"/>
<dbReference type="PANTHER" id="PTHR34981">
    <property type="entry name" value="CELL DIVISION PROTEIN ZAPA"/>
    <property type="match status" value="1"/>
</dbReference>
<dbReference type="GO" id="GO:0030428">
    <property type="term" value="C:cell septum"/>
    <property type="evidence" value="ECO:0007669"/>
    <property type="project" value="TreeGrafter"/>
</dbReference>
<feature type="compositionally biased region" description="Polar residues" evidence="10">
    <location>
        <begin position="126"/>
        <end position="152"/>
    </location>
</feature>
<keyword evidence="5" id="KW-0717">Septation</keyword>
<evidence type="ECO:0000256" key="10">
    <source>
        <dbReference type="SAM" id="MobiDB-lite"/>
    </source>
</evidence>
<evidence type="ECO:0000256" key="8">
    <source>
        <dbReference type="ARBA" id="ARBA00026068"/>
    </source>
</evidence>
<comment type="subunit">
    <text evidence="8">Homodimer. Interacts with FtsZ.</text>
</comment>
<evidence type="ECO:0000256" key="7">
    <source>
        <dbReference type="ARBA" id="ARBA00024910"/>
    </source>
</evidence>
<dbReference type="InterPro" id="IPR053712">
    <property type="entry name" value="Bac_CellDiv_Activator"/>
</dbReference>
<dbReference type="SUPFAM" id="SSF102829">
    <property type="entry name" value="Cell division protein ZapA-like"/>
    <property type="match status" value="1"/>
</dbReference>
<evidence type="ECO:0000256" key="2">
    <source>
        <dbReference type="ARBA" id="ARBA00015195"/>
    </source>
</evidence>
<dbReference type="Gene3D" id="6.10.250.790">
    <property type="match status" value="1"/>
</dbReference>
<dbReference type="KEGG" id="mpec:B9O19_00720"/>
<comment type="function">
    <text evidence="7">Activator of cell division through the inhibition of FtsZ GTPase activity, therefore promoting FtsZ assembly into bundles of protofilaments necessary for the formation of the division Z ring. It is recruited early at mid-cell but it is not essential for cell division.</text>
</comment>
<dbReference type="Proteomes" id="UP000235589">
    <property type="component" value="Chromosome"/>
</dbReference>
<evidence type="ECO:0000256" key="4">
    <source>
        <dbReference type="ARBA" id="ARBA00022618"/>
    </source>
</evidence>
<evidence type="ECO:0000313" key="11">
    <source>
        <dbReference type="EMBL" id="AUO18903.1"/>
    </source>
</evidence>
<comment type="subcellular location">
    <subcellularLocation>
        <location evidence="1">Cytoplasm</location>
    </subcellularLocation>
</comment>
<dbReference type="GO" id="GO:0000921">
    <property type="term" value="P:septin ring assembly"/>
    <property type="evidence" value="ECO:0007669"/>
    <property type="project" value="TreeGrafter"/>
</dbReference>
<reference evidence="11 12" key="1">
    <citation type="submission" date="2017-04" db="EMBL/GenBank/DDBJ databases">
        <title>Monoglobus pectinilyticus 14 draft genome.</title>
        <authorList>
            <person name="Kim C."/>
            <person name="Rosendale D.I."/>
            <person name="Kelly W.J."/>
            <person name="Tannock G.W."/>
            <person name="Patchett M.L."/>
            <person name="Jordens J.Z."/>
        </authorList>
    </citation>
    <scope>NUCLEOTIDE SEQUENCE [LARGE SCALE GENOMIC DNA]</scope>
    <source>
        <strain evidence="11 12">14</strain>
    </source>
</reference>
<evidence type="ECO:0000313" key="12">
    <source>
        <dbReference type="Proteomes" id="UP000235589"/>
    </source>
</evidence>
<dbReference type="RefSeq" id="WP_102365154.1">
    <property type="nucleotide sequence ID" value="NZ_CP020991.1"/>
</dbReference>
<name>A0A2K9P0W9_9FIRM</name>
<dbReference type="AlphaFoldDB" id="A0A2K9P0W9"/>
<evidence type="ECO:0000256" key="6">
    <source>
        <dbReference type="ARBA" id="ARBA00023306"/>
    </source>
</evidence>
<keyword evidence="12" id="KW-1185">Reference proteome</keyword>
<evidence type="ECO:0000256" key="9">
    <source>
        <dbReference type="ARBA" id="ARBA00033158"/>
    </source>
</evidence>
<keyword evidence="4 11" id="KW-0132">Cell division</keyword>
<dbReference type="PANTHER" id="PTHR34981:SF1">
    <property type="entry name" value="CELL DIVISION PROTEIN ZAPA"/>
    <property type="match status" value="1"/>
</dbReference>
<dbReference type="GO" id="GO:0032153">
    <property type="term" value="C:cell division site"/>
    <property type="evidence" value="ECO:0007669"/>
    <property type="project" value="TreeGrafter"/>
</dbReference>
<dbReference type="GO" id="GO:0043093">
    <property type="term" value="P:FtsZ-dependent cytokinesis"/>
    <property type="evidence" value="ECO:0007669"/>
    <property type="project" value="TreeGrafter"/>
</dbReference>
<accession>A0A2K9P0W9</accession>
<keyword evidence="6" id="KW-0131">Cell cycle</keyword>
<feature type="region of interest" description="Disordered" evidence="10">
    <location>
        <begin position="121"/>
        <end position="194"/>
    </location>
</feature>
<dbReference type="GeneID" id="98062143"/>
<dbReference type="GO" id="GO:0000917">
    <property type="term" value="P:division septum assembly"/>
    <property type="evidence" value="ECO:0007669"/>
    <property type="project" value="UniProtKB-KW"/>
</dbReference>
<dbReference type="InterPro" id="IPR007838">
    <property type="entry name" value="Cell_div_ZapA-like"/>
</dbReference>
<gene>
    <name evidence="11" type="ORF">B9O19_00720</name>
</gene>
<sequence length="194" mass="21651">MEDNTKMEVKINNMEYTIVSNESEEYVQRVALLVNKKISEVKSQNSHLSTAMLAVMAAMNLADELLKSEASASKLRTEIGEYMVESRSEKAELDEKKLEVENLKEDMHKLEIELAKRETELENLRSSHSMTRGAGSVTQSSVSRQPRSTSVQPGIRSAGAAENLAKRTVEDERTKKNGYPYGNVIGRGDGIKKD</sequence>
<organism evidence="11 12">
    <name type="scientific">Monoglobus pectinilyticus</name>
    <dbReference type="NCBI Taxonomy" id="1981510"/>
    <lineage>
        <taxon>Bacteria</taxon>
        <taxon>Bacillati</taxon>
        <taxon>Bacillota</taxon>
        <taxon>Clostridia</taxon>
        <taxon>Monoglobales</taxon>
        <taxon>Monoglobaceae</taxon>
        <taxon>Monoglobus</taxon>
    </lineage>
</organism>
<evidence type="ECO:0000256" key="1">
    <source>
        <dbReference type="ARBA" id="ARBA00004496"/>
    </source>
</evidence>
<dbReference type="OrthoDB" id="1826286at2"/>